<protein>
    <submittedName>
        <fullName evidence="1">17863_t:CDS:1</fullName>
    </submittedName>
</protein>
<organism evidence="1 2">
    <name type="scientific">Gigaspora margarita</name>
    <dbReference type="NCBI Taxonomy" id="4874"/>
    <lineage>
        <taxon>Eukaryota</taxon>
        <taxon>Fungi</taxon>
        <taxon>Fungi incertae sedis</taxon>
        <taxon>Mucoromycota</taxon>
        <taxon>Glomeromycotina</taxon>
        <taxon>Glomeromycetes</taxon>
        <taxon>Diversisporales</taxon>
        <taxon>Gigasporaceae</taxon>
        <taxon>Gigaspora</taxon>
    </lineage>
</organism>
<name>A0ABN7UD28_GIGMA</name>
<proteinExistence type="predicted"/>
<accession>A0ABN7UD28</accession>
<sequence>MLGFQNNYRYQEKTPNWEIPMSIINNENVAEVTSSIVNEHFAEIPYGVNFL</sequence>
<evidence type="ECO:0000313" key="2">
    <source>
        <dbReference type="Proteomes" id="UP000789901"/>
    </source>
</evidence>
<dbReference type="EMBL" id="CAJVQB010002213">
    <property type="protein sequence ID" value="CAG8566500.1"/>
    <property type="molecule type" value="Genomic_DNA"/>
</dbReference>
<comment type="caution">
    <text evidence="1">The sequence shown here is derived from an EMBL/GenBank/DDBJ whole genome shotgun (WGS) entry which is preliminary data.</text>
</comment>
<reference evidence="1 2" key="1">
    <citation type="submission" date="2021-06" db="EMBL/GenBank/DDBJ databases">
        <authorList>
            <person name="Kallberg Y."/>
            <person name="Tangrot J."/>
            <person name="Rosling A."/>
        </authorList>
    </citation>
    <scope>NUCLEOTIDE SEQUENCE [LARGE SCALE GENOMIC DNA]</scope>
    <source>
        <strain evidence="1 2">120-4 pot B 10/14</strain>
    </source>
</reference>
<keyword evidence="2" id="KW-1185">Reference proteome</keyword>
<gene>
    <name evidence="1" type="ORF">GMARGA_LOCUS5274</name>
</gene>
<dbReference type="Proteomes" id="UP000789901">
    <property type="component" value="Unassembled WGS sequence"/>
</dbReference>
<evidence type="ECO:0000313" key="1">
    <source>
        <dbReference type="EMBL" id="CAG8566500.1"/>
    </source>
</evidence>